<dbReference type="InterPro" id="IPR030673">
    <property type="entry name" value="PyroPPase_GppA_Ppx"/>
</dbReference>
<dbReference type="AlphaFoldDB" id="A0A8J4H5E2"/>
<dbReference type="RefSeq" id="WP_213412639.1">
    <property type="nucleotide sequence ID" value="NZ_BOVK01000036.1"/>
</dbReference>
<dbReference type="Gene3D" id="3.30.420.150">
    <property type="entry name" value="Exopolyphosphatase. Domain 2"/>
    <property type="match status" value="1"/>
</dbReference>
<comment type="similarity">
    <text evidence="1">Belongs to the GppA/Ppx family.</text>
</comment>
<dbReference type="Pfam" id="PF21447">
    <property type="entry name" value="Ppx-GppA_III"/>
    <property type="match status" value="1"/>
</dbReference>
<sequence length="509" mass="56367">MSETKRIGIIDIGSNSVRLVIYEYTPSVLERRIRVIDESKASVRLSGKVLADGSIPIQALNSLVDTLQHFKLLCSVNGAERIRATATAAIRNAANSGEIRAYLEEASGLHIEVLSGEDEARLGFLGAMQTLDMQEGFLLDIGGGSTELTLFRNRTVLESHSFPFGAVNMSKRFTENGELSPDGLSKLRQFISEELQQHAWAAVHPGLPLIGLGGTIRNICKIDQKQRKYSLAKTHQYEMDAPTVAAMLTQLSSLSYEQRKKVEGLSKDRVDLIVPGLTILHTIFEQIHASHYVVCGAGLRNGVFYESVFPGANALSNVLEHSVRNLISLHPAVSLDHVNQVNKLAQELYSELRPIHGYGEREATLLHAASLLYRIGISVDLYDYQKHTFYLIAHSAIYGLSHRETLMVALIASYKSKSRCKKAAAPYRDILSEEDLGVCEKLGTVLQLAVALDRSETQPIESMSCKLQNKQLALNVKTRWNASIEAREVEAVASDFKKSWKVAPLWREG</sequence>
<dbReference type="Pfam" id="PF02541">
    <property type="entry name" value="Ppx-GppA"/>
    <property type="match status" value="1"/>
</dbReference>
<feature type="domain" description="Ppx/GppA phosphatase C-terminal" evidence="4">
    <location>
        <begin position="320"/>
        <end position="483"/>
    </location>
</feature>
<dbReference type="GO" id="GO:0016787">
    <property type="term" value="F:hydrolase activity"/>
    <property type="evidence" value="ECO:0007669"/>
    <property type="project" value="UniProtKB-KW"/>
</dbReference>
<evidence type="ECO:0000256" key="2">
    <source>
        <dbReference type="ARBA" id="ARBA00022801"/>
    </source>
</evidence>
<dbReference type="SUPFAM" id="SSF109604">
    <property type="entry name" value="HD-domain/PDEase-like"/>
    <property type="match status" value="1"/>
</dbReference>
<protein>
    <submittedName>
        <fullName evidence="5">Phosphatase</fullName>
    </submittedName>
</protein>
<evidence type="ECO:0000256" key="1">
    <source>
        <dbReference type="ARBA" id="ARBA00007125"/>
    </source>
</evidence>
<feature type="domain" description="Ppx/GppA phosphatase N-terminal" evidence="3">
    <location>
        <begin position="33"/>
        <end position="307"/>
    </location>
</feature>
<evidence type="ECO:0000313" key="5">
    <source>
        <dbReference type="EMBL" id="GIQ69852.1"/>
    </source>
</evidence>
<dbReference type="Gene3D" id="3.30.420.40">
    <property type="match status" value="1"/>
</dbReference>
<dbReference type="PANTHER" id="PTHR30005:SF0">
    <property type="entry name" value="RETROGRADE REGULATION PROTEIN 2"/>
    <property type="match status" value="1"/>
</dbReference>
<dbReference type="InterPro" id="IPR003695">
    <property type="entry name" value="Ppx_GppA_N"/>
</dbReference>
<dbReference type="GO" id="GO:0006357">
    <property type="term" value="P:regulation of transcription by RNA polymerase II"/>
    <property type="evidence" value="ECO:0007669"/>
    <property type="project" value="TreeGrafter"/>
</dbReference>
<accession>A0A8J4H5E2</accession>
<dbReference type="Proteomes" id="UP000677918">
    <property type="component" value="Unassembled WGS sequence"/>
</dbReference>
<dbReference type="EMBL" id="BOVK01000036">
    <property type="protein sequence ID" value="GIQ69852.1"/>
    <property type="molecule type" value="Genomic_DNA"/>
</dbReference>
<dbReference type="Gene3D" id="1.10.3210.10">
    <property type="entry name" value="Hypothetical protein af1432"/>
    <property type="match status" value="1"/>
</dbReference>
<gene>
    <name evidence="5" type="ORF">XYCOK13_26760</name>
</gene>
<dbReference type="PANTHER" id="PTHR30005">
    <property type="entry name" value="EXOPOLYPHOSPHATASE"/>
    <property type="match status" value="1"/>
</dbReference>
<evidence type="ECO:0000259" key="4">
    <source>
        <dbReference type="Pfam" id="PF21447"/>
    </source>
</evidence>
<organism evidence="5 6">
    <name type="scientific">Xylanibacillus composti</name>
    <dbReference type="NCBI Taxonomy" id="1572762"/>
    <lineage>
        <taxon>Bacteria</taxon>
        <taxon>Bacillati</taxon>
        <taxon>Bacillota</taxon>
        <taxon>Bacilli</taxon>
        <taxon>Bacillales</taxon>
        <taxon>Paenibacillaceae</taxon>
        <taxon>Xylanibacillus</taxon>
    </lineage>
</organism>
<dbReference type="InterPro" id="IPR048950">
    <property type="entry name" value="Ppx_GppA_C"/>
</dbReference>
<name>A0A8J4H5E2_9BACL</name>
<evidence type="ECO:0000259" key="3">
    <source>
        <dbReference type="Pfam" id="PF02541"/>
    </source>
</evidence>
<reference evidence="5" key="1">
    <citation type="submission" date="2021-04" db="EMBL/GenBank/DDBJ databases">
        <title>Draft genome sequence of Xylanibacillus composti strain K13.</title>
        <authorList>
            <person name="Uke A."/>
            <person name="Chhe C."/>
            <person name="Baramee S."/>
            <person name="Kosugi A."/>
        </authorList>
    </citation>
    <scope>NUCLEOTIDE SEQUENCE</scope>
    <source>
        <strain evidence="5">K13</strain>
    </source>
</reference>
<dbReference type="SUPFAM" id="SSF53067">
    <property type="entry name" value="Actin-like ATPase domain"/>
    <property type="match status" value="2"/>
</dbReference>
<evidence type="ECO:0000313" key="6">
    <source>
        <dbReference type="Proteomes" id="UP000677918"/>
    </source>
</evidence>
<keyword evidence="6" id="KW-1185">Reference proteome</keyword>
<dbReference type="InterPro" id="IPR043129">
    <property type="entry name" value="ATPase_NBD"/>
</dbReference>
<keyword evidence="2" id="KW-0378">Hydrolase</keyword>
<dbReference type="CDD" id="cd24052">
    <property type="entry name" value="ASKHA_NBD_HpPPX-GppA-like"/>
    <property type="match status" value="1"/>
</dbReference>
<comment type="caution">
    <text evidence="5">The sequence shown here is derived from an EMBL/GenBank/DDBJ whole genome shotgun (WGS) entry which is preliminary data.</text>
</comment>
<dbReference type="PIRSF" id="PIRSF001267">
    <property type="entry name" value="Pyrophosphatase_GppA_Ppx"/>
    <property type="match status" value="1"/>
</dbReference>
<dbReference type="InterPro" id="IPR050273">
    <property type="entry name" value="GppA/Ppx_hydrolase"/>
</dbReference>
<proteinExistence type="inferred from homology"/>